<accession>F0SJS3</accession>
<dbReference type="RefSeq" id="WP_013630616.1">
    <property type="nucleotide sequence ID" value="NC_015174.1"/>
</dbReference>
<dbReference type="EMBL" id="CP002546">
    <property type="protein sequence ID" value="ADY61911.1"/>
    <property type="molecule type" value="Genomic_DNA"/>
</dbReference>
<dbReference type="OrthoDB" id="290953at2"/>
<reference evidence="3" key="1">
    <citation type="submission" date="2011-02" db="EMBL/GenBank/DDBJ databases">
        <title>The complete genome of Planctomyces brasiliensis DSM 5305.</title>
        <authorList>
            <person name="Lucas S."/>
            <person name="Copeland A."/>
            <person name="Lapidus A."/>
            <person name="Bruce D."/>
            <person name="Goodwin L."/>
            <person name="Pitluck S."/>
            <person name="Kyrpides N."/>
            <person name="Mavromatis K."/>
            <person name="Pagani I."/>
            <person name="Ivanova N."/>
            <person name="Ovchinnikova G."/>
            <person name="Lu M."/>
            <person name="Detter J.C."/>
            <person name="Han C."/>
            <person name="Land M."/>
            <person name="Hauser L."/>
            <person name="Markowitz V."/>
            <person name="Cheng J.-F."/>
            <person name="Hugenholtz P."/>
            <person name="Woyke T."/>
            <person name="Wu D."/>
            <person name="Tindall B."/>
            <person name="Pomrenke H.G."/>
            <person name="Brambilla E."/>
            <person name="Klenk H.-P."/>
            <person name="Eisen J.A."/>
        </authorList>
    </citation>
    <scope>NUCLEOTIDE SEQUENCE [LARGE SCALE GENOMIC DNA]</scope>
    <source>
        <strain evidence="3">ATCC 49424 / DSM 5305 / JCM 21570 / NBRC 103401 / IFAM 1448</strain>
    </source>
</reference>
<evidence type="ECO:0000256" key="1">
    <source>
        <dbReference type="SAM" id="MobiDB-lite"/>
    </source>
</evidence>
<protein>
    <submittedName>
        <fullName evidence="2">Uncharacterized protein</fullName>
    </submittedName>
</protein>
<keyword evidence="3" id="KW-1185">Reference proteome</keyword>
<dbReference type="HOGENOM" id="CLU_1414250_0_0_0"/>
<gene>
    <name evidence="2" type="ordered locus">Plabr_4338</name>
</gene>
<dbReference type="AlphaFoldDB" id="F0SJS3"/>
<dbReference type="PROSITE" id="PS51257">
    <property type="entry name" value="PROKAR_LIPOPROTEIN"/>
    <property type="match status" value="1"/>
</dbReference>
<dbReference type="Proteomes" id="UP000006860">
    <property type="component" value="Chromosome"/>
</dbReference>
<name>F0SJS3_RUBBR</name>
<dbReference type="KEGG" id="pbs:Plabr_4338"/>
<proteinExistence type="predicted"/>
<feature type="region of interest" description="Disordered" evidence="1">
    <location>
        <begin position="160"/>
        <end position="192"/>
    </location>
</feature>
<evidence type="ECO:0000313" key="2">
    <source>
        <dbReference type="EMBL" id="ADY61911.1"/>
    </source>
</evidence>
<evidence type="ECO:0000313" key="3">
    <source>
        <dbReference type="Proteomes" id="UP000006860"/>
    </source>
</evidence>
<organism evidence="2 3">
    <name type="scientific">Rubinisphaera brasiliensis (strain ATCC 49424 / DSM 5305 / JCM 21570 / IAM 15109 / NBRC 103401 / IFAM 1448)</name>
    <name type="common">Planctomyces brasiliensis</name>
    <dbReference type="NCBI Taxonomy" id="756272"/>
    <lineage>
        <taxon>Bacteria</taxon>
        <taxon>Pseudomonadati</taxon>
        <taxon>Planctomycetota</taxon>
        <taxon>Planctomycetia</taxon>
        <taxon>Planctomycetales</taxon>
        <taxon>Planctomycetaceae</taxon>
        <taxon>Rubinisphaera</taxon>
    </lineage>
</organism>
<sequence length="192" mass="20753">MPRLFALTTLACLMATFVGCSGGDDYREVSDADLAPAEEHHHTHEAPHGGLLIEVGEHEYNAELVVAEDRNLTVYVLSAHAEAPVPAAADSAKLSLKNGEETIEVALKSVPQEGEAEGQASQFQSEQPLPEAIADTHDLSGSLTLNIAGKDYTVTVDGHAAHDHDHDHEGHDHDHEHGEEGDHDHDHEHEKE</sequence>